<sequence>MEKIEKYQAIILNFLQQYEGEHKDGETYVLTDTIHHHYQIMRAGWDNLNHYFLRVRIHLHIKPDGKIWIMENRTEDEIAEILVDLGVDKRDIVLALLPEHVRELSGYGV</sequence>
<dbReference type="InterPro" id="IPR014968">
    <property type="entry name" value="XisI"/>
</dbReference>
<evidence type="ECO:0000313" key="2">
    <source>
        <dbReference type="Proteomes" id="UP000008461"/>
    </source>
</evidence>
<dbReference type="KEGG" id="hhy:Halhy_5481"/>
<organism evidence="1 2">
    <name type="scientific">Haliscomenobacter hydrossis (strain ATCC 27775 / DSM 1100 / LMG 10767 / O)</name>
    <dbReference type="NCBI Taxonomy" id="760192"/>
    <lineage>
        <taxon>Bacteria</taxon>
        <taxon>Pseudomonadati</taxon>
        <taxon>Bacteroidota</taxon>
        <taxon>Saprospiria</taxon>
        <taxon>Saprospirales</taxon>
        <taxon>Haliscomenobacteraceae</taxon>
        <taxon>Haliscomenobacter</taxon>
    </lineage>
</organism>
<proteinExistence type="predicted"/>
<dbReference type="AlphaFoldDB" id="F4KSA3"/>
<gene>
    <name evidence="1" type="ordered locus">Halhy_5481</name>
</gene>
<dbReference type="Pfam" id="PF08869">
    <property type="entry name" value="XisI"/>
    <property type="match status" value="1"/>
</dbReference>
<dbReference type="InterPro" id="IPR035943">
    <property type="entry name" value="XisI-like_sf"/>
</dbReference>
<dbReference type="EMBL" id="CP002691">
    <property type="protein sequence ID" value="AEE53306.1"/>
    <property type="molecule type" value="Genomic_DNA"/>
</dbReference>
<accession>F4KSA3</accession>
<dbReference type="SUPFAM" id="SSF143847">
    <property type="entry name" value="XisI-like"/>
    <property type="match status" value="1"/>
</dbReference>
<dbReference type="HOGENOM" id="CLU_149829_1_0_10"/>
<dbReference type="STRING" id="760192.Halhy_5481"/>
<protein>
    <submittedName>
        <fullName evidence="1">XisI protein</fullName>
    </submittedName>
</protein>
<reference key="2">
    <citation type="submission" date="2011-04" db="EMBL/GenBank/DDBJ databases">
        <title>Complete sequence of chromosome of Haliscomenobacter hydrossis DSM 1100.</title>
        <authorList>
            <consortium name="US DOE Joint Genome Institute (JGI-PGF)"/>
            <person name="Lucas S."/>
            <person name="Han J."/>
            <person name="Lapidus A."/>
            <person name="Bruce D."/>
            <person name="Goodwin L."/>
            <person name="Pitluck S."/>
            <person name="Peters L."/>
            <person name="Kyrpides N."/>
            <person name="Mavromatis K."/>
            <person name="Ivanova N."/>
            <person name="Ovchinnikova G."/>
            <person name="Pagani I."/>
            <person name="Daligault H."/>
            <person name="Detter J.C."/>
            <person name="Han C."/>
            <person name="Land M."/>
            <person name="Hauser L."/>
            <person name="Markowitz V."/>
            <person name="Cheng J.-F."/>
            <person name="Hugenholtz P."/>
            <person name="Woyke T."/>
            <person name="Wu D."/>
            <person name="Verbarg S."/>
            <person name="Frueling A."/>
            <person name="Brambilla E."/>
            <person name="Klenk H.-P."/>
            <person name="Eisen J.A."/>
        </authorList>
    </citation>
    <scope>NUCLEOTIDE SEQUENCE</scope>
    <source>
        <strain>DSM 1100</strain>
    </source>
</reference>
<dbReference type="OrthoDB" id="961570at2"/>
<dbReference type="RefSeq" id="WP_013767836.1">
    <property type="nucleotide sequence ID" value="NC_015510.1"/>
</dbReference>
<dbReference type="Proteomes" id="UP000008461">
    <property type="component" value="Chromosome"/>
</dbReference>
<reference evidence="1 2" key="1">
    <citation type="journal article" date="2011" name="Stand. Genomic Sci.">
        <title>Complete genome sequence of Haliscomenobacter hydrossis type strain (O).</title>
        <authorList>
            <consortium name="US DOE Joint Genome Institute (JGI-PGF)"/>
            <person name="Daligault H."/>
            <person name="Lapidus A."/>
            <person name="Zeytun A."/>
            <person name="Nolan M."/>
            <person name="Lucas S."/>
            <person name="Del Rio T.G."/>
            <person name="Tice H."/>
            <person name="Cheng J.F."/>
            <person name="Tapia R."/>
            <person name="Han C."/>
            <person name="Goodwin L."/>
            <person name="Pitluck S."/>
            <person name="Liolios K."/>
            <person name="Pagani I."/>
            <person name="Ivanova N."/>
            <person name="Huntemann M."/>
            <person name="Mavromatis K."/>
            <person name="Mikhailova N."/>
            <person name="Pati A."/>
            <person name="Chen A."/>
            <person name="Palaniappan K."/>
            <person name="Land M."/>
            <person name="Hauser L."/>
            <person name="Brambilla E.M."/>
            <person name="Rohde M."/>
            <person name="Verbarg S."/>
            <person name="Goker M."/>
            <person name="Bristow J."/>
            <person name="Eisen J.A."/>
            <person name="Markowitz V."/>
            <person name="Hugenholtz P."/>
            <person name="Kyrpides N.C."/>
            <person name="Klenk H.P."/>
            <person name="Woyke T."/>
        </authorList>
    </citation>
    <scope>NUCLEOTIDE SEQUENCE [LARGE SCALE GENOMIC DNA]</scope>
    <source>
        <strain evidence="2">ATCC 27775 / DSM 1100 / LMG 10767 / O</strain>
    </source>
</reference>
<evidence type="ECO:0000313" key="1">
    <source>
        <dbReference type="EMBL" id="AEE53306.1"/>
    </source>
</evidence>
<keyword evidence="2" id="KW-1185">Reference proteome</keyword>
<dbReference type="Gene3D" id="3.30.310.110">
    <property type="entry name" value="XisI-like"/>
    <property type="match status" value="1"/>
</dbReference>
<name>F4KSA3_HALH1</name>